<feature type="region of interest" description="Disordered" evidence="1">
    <location>
        <begin position="76"/>
        <end position="140"/>
    </location>
</feature>
<feature type="compositionally biased region" description="Low complexity" evidence="1">
    <location>
        <begin position="117"/>
        <end position="127"/>
    </location>
</feature>
<evidence type="ECO:0000256" key="1">
    <source>
        <dbReference type="SAM" id="MobiDB-lite"/>
    </source>
</evidence>
<gene>
    <name evidence="2" type="ORF">NDU88_008849</name>
</gene>
<feature type="region of interest" description="Disordered" evidence="1">
    <location>
        <begin position="1"/>
        <end position="53"/>
    </location>
</feature>
<dbReference type="Proteomes" id="UP001066276">
    <property type="component" value="Chromosome 7"/>
</dbReference>
<sequence length="181" mass="18803">MPSRPRNTGLRQSGPVPKPCRAPQVPGCYAAPRSGPSLPVQAQSPPAGPTCGPRPIRCVTQIPTDPAHCATVPQEALGEQQHPPQADQGGHHPTSTIGSQGTYPARLTATGAPHAQSATASTLTTSSPLGTEAGQHTGWGLPGLRCRPKFIHPYWAKQQHLSPDEGGQAVMSVLRSLASSL</sequence>
<feature type="compositionally biased region" description="Polar residues" evidence="1">
    <location>
        <begin position="93"/>
        <end position="102"/>
    </location>
</feature>
<reference evidence="2" key="1">
    <citation type="journal article" date="2022" name="bioRxiv">
        <title>Sequencing and chromosome-scale assembly of the giantPleurodeles waltlgenome.</title>
        <authorList>
            <person name="Brown T."/>
            <person name="Elewa A."/>
            <person name="Iarovenko S."/>
            <person name="Subramanian E."/>
            <person name="Araus A.J."/>
            <person name="Petzold A."/>
            <person name="Susuki M."/>
            <person name="Suzuki K.-i.T."/>
            <person name="Hayashi T."/>
            <person name="Toyoda A."/>
            <person name="Oliveira C."/>
            <person name="Osipova E."/>
            <person name="Leigh N.D."/>
            <person name="Simon A."/>
            <person name="Yun M.H."/>
        </authorList>
    </citation>
    <scope>NUCLEOTIDE SEQUENCE</scope>
    <source>
        <strain evidence="2">20211129_DDA</strain>
        <tissue evidence="2">Liver</tissue>
    </source>
</reference>
<evidence type="ECO:0000313" key="2">
    <source>
        <dbReference type="EMBL" id="KAJ1130497.1"/>
    </source>
</evidence>
<accession>A0AAV7PQC2</accession>
<proteinExistence type="predicted"/>
<feature type="compositionally biased region" description="Polar residues" evidence="1">
    <location>
        <begin position="1"/>
        <end position="11"/>
    </location>
</feature>
<comment type="caution">
    <text evidence="2">The sequence shown here is derived from an EMBL/GenBank/DDBJ whole genome shotgun (WGS) entry which is preliminary data.</text>
</comment>
<evidence type="ECO:0000313" key="3">
    <source>
        <dbReference type="Proteomes" id="UP001066276"/>
    </source>
</evidence>
<keyword evidence="3" id="KW-1185">Reference proteome</keyword>
<name>A0AAV7PQC2_PLEWA</name>
<dbReference type="EMBL" id="JANPWB010000011">
    <property type="protein sequence ID" value="KAJ1130497.1"/>
    <property type="molecule type" value="Genomic_DNA"/>
</dbReference>
<dbReference type="AlphaFoldDB" id="A0AAV7PQC2"/>
<organism evidence="2 3">
    <name type="scientific">Pleurodeles waltl</name>
    <name type="common">Iberian ribbed newt</name>
    <dbReference type="NCBI Taxonomy" id="8319"/>
    <lineage>
        <taxon>Eukaryota</taxon>
        <taxon>Metazoa</taxon>
        <taxon>Chordata</taxon>
        <taxon>Craniata</taxon>
        <taxon>Vertebrata</taxon>
        <taxon>Euteleostomi</taxon>
        <taxon>Amphibia</taxon>
        <taxon>Batrachia</taxon>
        <taxon>Caudata</taxon>
        <taxon>Salamandroidea</taxon>
        <taxon>Salamandridae</taxon>
        <taxon>Pleurodelinae</taxon>
        <taxon>Pleurodeles</taxon>
    </lineage>
</organism>
<protein>
    <submittedName>
        <fullName evidence="2">Uncharacterized protein</fullName>
    </submittedName>
</protein>